<feature type="compositionally biased region" description="Polar residues" evidence="1">
    <location>
        <begin position="1"/>
        <end position="10"/>
    </location>
</feature>
<dbReference type="AlphaFoldDB" id="A0A6A6CD28"/>
<proteinExistence type="predicted"/>
<gene>
    <name evidence="2" type="ORF">M409DRAFT_56464</name>
</gene>
<evidence type="ECO:0000313" key="3">
    <source>
        <dbReference type="Proteomes" id="UP000799537"/>
    </source>
</evidence>
<dbReference type="OrthoDB" id="3648886at2759"/>
<evidence type="ECO:0000256" key="1">
    <source>
        <dbReference type="SAM" id="MobiDB-lite"/>
    </source>
</evidence>
<organism evidence="2 3">
    <name type="scientific">Zasmidium cellare ATCC 36951</name>
    <dbReference type="NCBI Taxonomy" id="1080233"/>
    <lineage>
        <taxon>Eukaryota</taxon>
        <taxon>Fungi</taxon>
        <taxon>Dikarya</taxon>
        <taxon>Ascomycota</taxon>
        <taxon>Pezizomycotina</taxon>
        <taxon>Dothideomycetes</taxon>
        <taxon>Dothideomycetidae</taxon>
        <taxon>Mycosphaerellales</taxon>
        <taxon>Mycosphaerellaceae</taxon>
        <taxon>Zasmidium</taxon>
    </lineage>
</organism>
<reference evidence="2" key="1">
    <citation type="journal article" date="2020" name="Stud. Mycol.">
        <title>101 Dothideomycetes genomes: a test case for predicting lifestyles and emergence of pathogens.</title>
        <authorList>
            <person name="Haridas S."/>
            <person name="Albert R."/>
            <person name="Binder M."/>
            <person name="Bloem J."/>
            <person name="Labutti K."/>
            <person name="Salamov A."/>
            <person name="Andreopoulos B."/>
            <person name="Baker S."/>
            <person name="Barry K."/>
            <person name="Bills G."/>
            <person name="Bluhm B."/>
            <person name="Cannon C."/>
            <person name="Castanera R."/>
            <person name="Culley D."/>
            <person name="Daum C."/>
            <person name="Ezra D."/>
            <person name="Gonzalez J."/>
            <person name="Henrissat B."/>
            <person name="Kuo A."/>
            <person name="Liang C."/>
            <person name="Lipzen A."/>
            <person name="Lutzoni F."/>
            <person name="Magnuson J."/>
            <person name="Mondo S."/>
            <person name="Nolan M."/>
            <person name="Ohm R."/>
            <person name="Pangilinan J."/>
            <person name="Park H.-J."/>
            <person name="Ramirez L."/>
            <person name="Alfaro M."/>
            <person name="Sun H."/>
            <person name="Tritt A."/>
            <person name="Yoshinaga Y."/>
            <person name="Zwiers L.-H."/>
            <person name="Turgeon B."/>
            <person name="Goodwin S."/>
            <person name="Spatafora J."/>
            <person name="Crous P."/>
            <person name="Grigoriev I."/>
        </authorList>
    </citation>
    <scope>NUCLEOTIDE SEQUENCE</scope>
    <source>
        <strain evidence="2">ATCC 36951</strain>
    </source>
</reference>
<evidence type="ECO:0000313" key="2">
    <source>
        <dbReference type="EMBL" id="KAF2164643.1"/>
    </source>
</evidence>
<protein>
    <recommendedName>
        <fullName evidence="4">BTB domain-containing protein</fullName>
    </recommendedName>
</protein>
<dbReference type="Proteomes" id="UP000799537">
    <property type="component" value="Unassembled WGS sequence"/>
</dbReference>
<evidence type="ECO:0008006" key="4">
    <source>
        <dbReference type="Google" id="ProtNLM"/>
    </source>
</evidence>
<feature type="region of interest" description="Disordered" evidence="1">
    <location>
        <begin position="1"/>
        <end position="28"/>
    </location>
</feature>
<accession>A0A6A6CD28</accession>
<name>A0A6A6CD28_ZASCE</name>
<dbReference type="EMBL" id="ML993603">
    <property type="protein sequence ID" value="KAF2164643.1"/>
    <property type="molecule type" value="Genomic_DNA"/>
</dbReference>
<dbReference type="GeneID" id="54566575"/>
<dbReference type="RefSeq" id="XP_033665532.1">
    <property type="nucleotide sequence ID" value="XM_033813303.1"/>
</dbReference>
<sequence length="284" mass="31997">MTESCNNNMDAATGTGGSGKLTPHSVTPVPSEIEDFMQQLKSDRLIKIFIGDGIEQQQLLVQESVLTGRSEYFQKAIKHEGHMGTQAPGVLRFPEDGHLIAAWGMMLHWIIHQRLLTEEVIWHEDITLLVEFWALGDRLLLRDFQNAVMMQLLKYFAKDWLPFDSPELVNYILRISPADTPLRRLLAEETVSIIYSKDLTAEERLSPNQLTGIEGVAGITGSLLDALEAFTEDPNICKRIDRDDKEYYRTECGTLGAGTCLRRWTVDKEKRHSGSKAVALELPG</sequence>
<keyword evidence="3" id="KW-1185">Reference proteome</keyword>